<evidence type="ECO:0000256" key="8">
    <source>
        <dbReference type="ARBA" id="ARBA00023136"/>
    </source>
</evidence>
<gene>
    <name evidence="12" type="ORF">EYC80_004445</name>
</gene>
<accession>A0A5N6KMW2</accession>
<dbReference type="Proteomes" id="UP000326757">
    <property type="component" value="Unassembled WGS sequence"/>
</dbReference>
<dbReference type="GO" id="GO:0009272">
    <property type="term" value="P:fungal-type cell wall biogenesis"/>
    <property type="evidence" value="ECO:0007669"/>
    <property type="project" value="TreeGrafter"/>
</dbReference>
<dbReference type="GO" id="GO:0071555">
    <property type="term" value="P:cell wall organization"/>
    <property type="evidence" value="ECO:0007669"/>
    <property type="project" value="UniProtKB-KW"/>
</dbReference>
<dbReference type="EMBL" id="VIGI01000001">
    <property type="protein sequence ID" value="KAB8305153.1"/>
    <property type="molecule type" value="Genomic_DNA"/>
</dbReference>
<feature type="transmembrane region" description="Helical" evidence="10">
    <location>
        <begin position="263"/>
        <end position="284"/>
    </location>
</feature>
<feature type="domain" description="V-type proton ATPase subunit S1/VOA1 transmembrane" evidence="11">
    <location>
        <begin position="262"/>
        <end position="285"/>
    </location>
</feature>
<evidence type="ECO:0000313" key="12">
    <source>
        <dbReference type="EMBL" id="KAB8305153.1"/>
    </source>
</evidence>
<dbReference type="OrthoDB" id="9985059at2759"/>
<evidence type="ECO:0000256" key="5">
    <source>
        <dbReference type="ARBA" id="ARBA00022729"/>
    </source>
</evidence>
<dbReference type="InterPro" id="IPR046756">
    <property type="entry name" value="VAS1/VOA1_TM"/>
</dbReference>
<dbReference type="PANTHER" id="PTHR28285:SF1">
    <property type="entry name" value="PROTEIN BIG1"/>
    <property type="match status" value="1"/>
</dbReference>
<comment type="caution">
    <text evidence="12">The sequence shown here is derived from an EMBL/GenBank/DDBJ whole genome shotgun (WGS) entry which is preliminary data.</text>
</comment>
<evidence type="ECO:0000256" key="3">
    <source>
        <dbReference type="ARBA" id="ARBA00022089"/>
    </source>
</evidence>
<keyword evidence="6" id="KW-0256">Endoplasmic reticulum</keyword>
<keyword evidence="9" id="KW-0961">Cell wall biogenesis/degradation</keyword>
<dbReference type="Pfam" id="PF20520">
    <property type="entry name" value="Ac45-VOA1_TM"/>
    <property type="match status" value="1"/>
</dbReference>
<dbReference type="GO" id="GO:0006078">
    <property type="term" value="P:(1-&gt;6)-beta-D-glucan biosynthetic process"/>
    <property type="evidence" value="ECO:0007669"/>
    <property type="project" value="TreeGrafter"/>
</dbReference>
<name>A0A5N6KMW2_MONLA</name>
<evidence type="ECO:0000256" key="10">
    <source>
        <dbReference type="SAM" id="Phobius"/>
    </source>
</evidence>
<reference evidence="12 13" key="1">
    <citation type="submission" date="2019-06" db="EMBL/GenBank/DDBJ databases">
        <title>Genome Sequence of the Brown Rot Fungal Pathogen Monilinia laxa.</title>
        <authorList>
            <person name="De Miccolis Angelini R.M."/>
            <person name="Landi L."/>
            <person name="Abate D."/>
            <person name="Pollastro S."/>
            <person name="Romanazzi G."/>
            <person name="Faretra F."/>
        </authorList>
    </citation>
    <scope>NUCLEOTIDE SEQUENCE [LARGE SCALE GENOMIC DNA]</scope>
    <source>
        <strain evidence="12 13">Mlax316</strain>
    </source>
</reference>
<protein>
    <recommendedName>
        <fullName evidence="3">Protein BIG1</fullName>
    </recommendedName>
</protein>
<dbReference type="PANTHER" id="PTHR28285">
    <property type="entry name" value="PROTEIN BIG1"/>
    <property type="match status" value="1"/>
</dbReference>
<evidence type="ECO:0000256" key="6">
    <source>
        <dbReference type="ARBA" id="ARBA00022824"/>
    </source>
</evidence>
<evidence type="ECO:0000313" key="13">
    <source>
        <dbReference type="Proteomes" id="UP000326757"/>
    </source>
</evidence>
<keyword evidence="7 10" id="KW-1133">Transmembrane helix</keyword>
<keyword evidence="4 10" id="KW-0812">Transmembrane</keyword>
<dbReference type="AlphaFoldDB" id="A0A5N6KMW2"/>
<comment type="subcellular location">
    <subcellularLocation>
        <location evidence="1">Endoplasmic reticulum membrane</location>
        <topology evidence="1">Single-pass type I membrane protein</topology>
    </subcellularLocation>
</comment>
<evidence type="ECO:0000256" key="7">
    <source>
        <dbReference type="ARBA" id="ARBA00022989"/>
    </source>
</evidence>
<dbReference type="GO" id="GO:0005789">
    <property type="term" value="C:endoplasmic reticulum membrane"/>
    <property type="evidence" value="ECO:0007669"/>
    <property type="project" value="UniProtKB-SubCell"/>
</dbReference>
<keyword evidence="8 10" id="KW-0472">Membrane</keyword>
<sequence length="329" mass="36619">MYNIPHHNFTTTKVKMRYSIAGSLLCCAAVVQAFKDTSPFLLFSSSELPSSMQIESQELDTASSVLQNTKSFLSTCPSDVYIIIQQAALAASDFTAYNSVPYMKAAITDSRVRATYTVTDVVYEGRNLAEELAEHIEKSCGKKVERRNNAGLESANGNGNGVTLSNFNALSTGKVARAEELNDQDIMLNSVFYEHLSSGPEYTVIYTTTPIGFVLEQDVPESAIYQAEFDATAHIDLKRDFRVRADNSTNAPDTRPLFEKYQYFTPGIFMGLVVGILLLSILYVGRWDHLRKRSSSNLIGDTMEERVDWNGLVWNGVNMKQSKCMILCV</sequence>
<keyword evidence="13" id="KW-1185">Reference proteome</keyword>
<proteinExistence type="inferred from homology"/>
<comment type="similarity">
    <text evidence="2">Belongs to the BIG1 family.</text>
</comment>
<evidence type="ECO:0000256" key="4">
    <source>
        <dbReference type="ARBA" id="ARBA00022692"/>
    </source>
</evidence>
<keyword evidence="5" id="KW-0732">Signal</keyword>
<evidence type="ECO:0000256" key="1">
    <source>
        <dbReference type="ARBA" id="ARBA00004115"/>
    </source>
</evidence>
<evidence type="ECO:0000256" key="9">
    <source>
        <dbReference type="ARBA" id="ARBA00023316"/>
    </source>
</evidence>
<evidence type="ECO:0000256" key="2">
    <source>
        <dbReference type="ARBA" id="ARBA00008203"/>
    </source>
</evidence>
<dbReference type="InterPro" id="IPR037654">
    <property type="entry name" value="Big1"/>
</dbReference>
<evidence type="ECO:0000259" key="11">
    <source>
        <dbReference type="Pfam" id="PF20520"/>
    </source>
</evidence>
<organism evidence="12 13">
    <name type="scientific">Monilinia laxa</name>
    <name type="common">Brown rot fungus</name>
    <name type="synonym">Sclerotinia laxa</name>
    <dbReference type="NCBI Taxonomy" id="61186"/>
    <lineage>
        <taxon>Eukaryota</taxon>
        <taxon>Fungi</taxon>
        <taxon>Dikarya</taxon>
        <taxon>Ascomycota</taxon>
        <taxon>Pezizomycotina</taxon>
        <taxon>Leotiomycetes</taxon>
        <taxon>Helotiales</taxon>
        <taxon>Sclerotiniaceae</taxon>
        <taxon>Monilinia</taxon>
    </lineage>
</organism>